<reference evidence="2" key="2">
    <citation type="submission" date="2015-06" db="UniProtKB">
        <authorList>
            <consortium name="EnsemblPlants"/>
        </authorList>
    </citation>
    <scope>IDENTIFICATION</scope>
</reference>
<feature type="region of interest" description="Disordered" evidence="1">
    <location>
        <begin position="1"/>
        <end position="36"/>
    </location>
</feature>
<keyword evidence="3" id="KW-1185">Reference proteome</keyword>
<feature type="compositionally biased region" description="Low complexity" evidence="1">
    <location>
        <begin position="24"/>
        <end position="36"/>
    </location>
</feature>
<dbReference type="AlphaFoldDB" id="A0A0E0Q5U5"/>
<feature type="compositionally biased region" description="Low complexity" evidence="1">
    <location>
        <begin position="1"/>
        <end position="12"/>
    </location>
</feature>
<dbReference type="HOGENOM" id="CLU_1889182_0_0_1"/>
<evidence type="ECO:0000313" key="2">
    <source>
        <dbReference type="EnsemblPlants" id="ORUFI07G07870.1"/>
    </source>
</evidence>
<accession>A0A0E0Q5U5</accession>
<dbReference type="Proteomes" id="UP000008022">
    <property type="component" value="Unassembled WGS sequence"/>
</dbReference>
<dbReference type="Gramene" id="ORUFI07G07870.1">
    <property type="protein sequence ID" value="ORUFI07G07870.1"/>
    <property type="gene ID" value="ORUFI07G07870"/>
</dbReference>
<evidence type="ECO:0000313" key="3">
    <source>
        <dbReference type="Proteomes" id="UP000008022"/>
    </source>
</evidence>
<dbReference type="EnsemblPlants" id="ORUFI07G07870.1">
    <property type="protein sequence ID" value="ORUFI07G07870.1"/>
    <property type="gene ID" value="ORUFI07G07870"/>
</dbReference>
<organism evidence="2 3">
    <name type="scientific">Oryza rufipogon</name>
    <name type="common">Brownbeard rice</name>
    <name type="synonym">Asian wild rice</name>
    <dbReference type="NCBI Taxonomy" id="4529"/>
    <lineage>
        <taxon>Eukaryota</taxon>
        <taxon>Viridiplantae</taxon>
        <taxon>Streptophyta</taxon>
        <taxon>Embryophyta</taxon>
        <taxon>Tracheophyta</taxon>
        <taxon>Spermatophyta</taxon>
        <taxon>Magnoliopsida</taxon>
        <taxon>Liliopsida</taxon>
        <taxon>Poales</taxon>
        <taxon>Poaceae</taxon>
        <taxon>BOP clade</taxon>
        <taxon>Oryzoideae</taxon>
        <taxon>Oryzeae</taxon>
        <taxon>Oryzinae</taxon>
        <taxon>Oryza</taxon>
    </lineage>
</organism>
<reference evidence="3" key="1">
    <citation type="submission" date="2013-06" db="EMBL/GenBank/DDBJ databases">
        <authorList>
            <person name="Zhao Q."/>
        </authorList>
    </citation>
    <scope>NUCLEOTIDE SEQUENCE</scope>
    <source>
        <strain evidence="3">cv. W1943</strain>
    </source>
</reference>
<proteinExistence type="predicted"/>
<evidence type="ECO:0000256" key="1">
    <source>
        <dbReference type="SAM" id="MobiDB-lite"/>
    </source>
</evidence>
<protein>
    <submittedName>
        <fullName evidence="2">Uncharacterized protein</fullName>
    </submittedName>
</protein>
<sequence>MFAGGDSVRSTGTGTGRDDGSPLPRSSPTATATATSRPFAAPFAAFQFQSLHEAHRLEIHQPCCVLSVPLPNSSVFEACAHPPTTQRQHICELKHHVMYLTSMHLTISITNAANIYRLDQAFIQEFIEVSLSDFL</sequence>
<name>A0A0E0Q5U5_ORYRU</name>